<sequence>MSKKRTYERPVSKMFQINADCSLMAASGGKYLTVDEIGMGSATEGNPKEIDAKDNNNVWGENIWED</sequence>
<protein>
    <recommendedName>
        <fullName evidence="3">Lasso RiPP family leader peptide-containing protein</fullName>
    </recommendedName>
</protein>
<organism evidence="1 2">
    <name type="scientific">Hallella faecis</name>
    <dbReference type="NCBI Taxonomy" id="2841596"/>
    <lineage>
        <taxon>Bacteria</taxon>
        <taxon>Pseudomonadati</taxon>
        <taxon>Bacteroidota</taxon>
        <taxon>Bacteroidia</taxon>
        <taxon>Bacteroidales</taxon>
        <taxon>Prevotellaceae</taxon>
        <taxon>Hallella</taxon>
    </lineage>
</organism>
<reference evidence="1 2" key="1">
    <citation type="submission" date="2024-04" db="EMBL/GenBank/DDBJ databases">
        <title>Human intestinal bacterial collection.</title>
        <authorList>
            <person name="Pauvert C."/>
            <person name="Hitch T.C.A."/>
            <person name="Clavel T."/>
        </authorList>
    </citation>
    <scope>NUCLEOTIDE SEQUENCE [LARGE SCALE GENOMIC DNA]</scope>
    <source>
        <strain evidence="1 2">CLA-AA-H145</strain>
    </source>
</reference>
<accession>A0ABV1FTW0</accession>
<dbReference type="EMBL" id="JBBNFP010000081">
    <property type="protein sequence ID" value="MEQ2487774.1"/>
    <property type="molecule type" value="Genomic_DNA"/>
</dbReference>
<name>A0ABV1FTW0_9BACT</name>
<comment type="caution">
    <text evidence="1">The sequence shown here is derived from an EMBL/GenBank/DDBJ whole genome shotgun (WGS) entry which is preliminary data.</text>
</comment>
<dbReference type="Proteomes" id="UP001487296">
    <property type="component" value="Unassembled WGS sequence"/>
</dbReference>
<dbReference type="RefSeq" id="WP_215760854.1">
    <property type="nucleotide sequence ID" value="NZ_JAHKBE010000085.1"/>
</dbReference>
<evidence type="ECO:0008006" key="3">
    <source>
        <dbReference type="Google" id="ProtNLM"/>
    </source>
</evidence>
<evidence type="ECO:0000313" key="2">
    <source>
        <dbReference type="Proteomes" id="UP001487296"/>
    </source>
</evidence>
<proteinExistence type="predicted"/>
<keyword evidence="2" id="KW-1185">Reference proteome</keyword>
<gene>
    <name evidence="1" type="ORF">AAAT34_12080</name>
</gene>
<evidence type="ECO:0000313" key="1">
    <source>
        <dbReference type="EMBL" id="MEQ2487774.1"/>
    </source>
</evidence>